<dbReference type="InterPro" id="IPR010982">
    <property type="entry name" value="Lambda_DNA-bd_dom_sf"/>
</dbReference>
<organism evidence="2 3">
    <name type="scientific">Mycolicibacterium insubricum</name>
    <dbReference type="NCBI Taxonomy" id="444597"/>
    <lineage>
        <taxon>Bacteria</taxon>
        <taxon>Bacillati</taxon>
        <taxon>Actinomycetota</taxon>
        <taxon>Actinomycetes</taxon>
        <taxon>Mycobacteriales</taxon>
        <taxon>Mycobacteriaceae</taxon>
        <taxon>Mycolicibacterium</taxon>
    </lineage>
</organism>
<dbReference type="Proteomes" id="UP000192801">
    <property type="component" value="Unassembled WGS sequence"/>
</dbReference>
<evidence type="ECO:0000313" key="2">
    <source>
        <dbReference type="EMBL" id="ORA73374.1"/>
    </source>
</evidence>
<dbReference type="GO" id="GO:0003677">
    <property type="term" value="F:DNA binding"/>
    <property type="evidence" value="ECO:0007669"/>
    <property type="project" value="InterPro"/>
</dbReference>
<dbReference type="PROSITE" id="PS50943">
    <property type="entry name" value="HTH_CROC1"/>
    <property type="match status" value="1"/>
</dbReference>
<dbReference type="InterPro" id="IPR041413">
    <property type="entry name" value="MLTR_LBD"/>
</dbReference>
<evidence type="ECO:0000259" key="1">
    <source>
        <dbReference type="PROSITE" id="PS50943"/>
    </source>
</evidence>
<name>A0A1X0DLU2_9MYCO</name>
<dbReference type="Gene3D" id="1.10.260.40">
    <property type="entry name" value="lambda repressor-like DNA-binding domains"/>
    <property type="match status" value="1"/>
</dbReference>
<reference evidence="2 3" key="1">
    <citation type="submission" date="2016-12" db="EMBL/GenBank/DDBJ databases">
        <title>The new phylogeny of genus Mycobacterium.</title>
        <authorList>
            <person name="Tortoli E."/>
            <person name="Trovato A."/>
            <person name="Cirillo D.M."/>
        </authorList>
    </citation>
    <scope>NUCLEOTIDE SEQUENCE [LARGE SCALE GENOMIC DNA]</scope>
    <source>
        <strain evidence="2 3">DSM 45130</strain>
    </source>
</reference>
<keyword evidence="3" id="KW-1185">Reference proteome</keyword>
<protein>
    <recommendedName>
        <fullName evidence="1">HTH cro/C1-type domain-containing protein</fullName>
    </recommendedName>
</protein>
<dbReference type="InterPro" id="IPR001387">
    <property type="entry name" value="Cro/C1-type_HTH"/>
</dbReference>
<dbReference type="Pfam" id="PF13560">
    <property type="entry name" value="HTH_31"/>
    <property type="match status" value="1"/>
</dbReference>
<dbReference type="OrthoDB" id="2959414at2"/>
<dbReference type="SMART" id="SM00530">
    <property type="entry name" value="HTH_XRE"/>
    <property type="match status" value="1"/>
</dbReference>
<comment type="caution">
    <text evidence="2">The sequence shown here is derived from an EMBL/GenBank/DDBJ whole genome shotgun (WGS) entry which is preliminary data.</text>
</comment>
<proteinExistence type="predicted"/>
<gene>
    <name evidence="2" type="ORF">BST26_02960</name>
</gene>
<dbReference type="EMBL" id="MVHS01000004">
    <property type="protein sequence ID" value="ORA73374.1"/>
    <property type="molecule type" value="Genomic_DNA"/>
</dbReference>
<dbReference type="PANTHER" id="PTHR35010">
    <property type="entry name" value="BLL4672 PROTEIN-RELATED"/>
    <property type="match status" value="1"/>
</dbReference>
<dbReference type="AlphaFoldDB" id="A0A1X0DLU2"/>
<sequence>MVIPIWLQSVQMATNSSAGSDSVGPLLREWRQRRRLTQLELAIDAGVSARHLSFVETGRSKPGREMLLRLGDRLQIPFRDRNRILLAAGYAPAFPEHPFGGPELAPVRDALDRILKSHEPYPAVVFDRHWNLVAANAAIQPLIATIDPALLTPPVNVLRVGLALMPQIVNVYEVMMYFRDRLQRQLTATADVQLAQLLAEFENYLARENPGEESESDFAQNLGPVRVRAPGGGEWSFFGMFGTFDMPFEVTVSELAIELLFPADATTAAAFESLARLREEN</sequence>
<dbReference type="Pfam" id="PF17765">
    <property type="entry name" value="MLTR_LBD"/>
    <property type="match status" value="1"/>
</dbReference>
<dbReference type="SUPFAM" id="SSF47413">
    <property type="entry name" value="lambda repressor-like DNA-binding domains"/>
    <property type="match status" value="1"/>
</dbReference>
<dbReference type="STRING" id="444597.BST26_02960"/>
<accession>A0A1X0DLU2</accession>
<dbReference type="PANTHER" id="PTHR35010:SF4">
    <property type="entry name" value="BLL5781 PROTEIN"/>
    <property type="match status" value="1"/>
</dbReference>
<evidence type="ECO:0000313" key="3">
    <source>
        <dbReference type="Proteomes" id="UP000192801"/>
    </source>
</evidence>
<feature type="domain" description="HTH cro/C1-type" evidence="1">
    <location>
        <begin position="27"/>
        <end position="81"/>
    </location>
</feature>
<dbReference type="CDD" id="cd00093">
    <property type="entry name" value="HTH_XRE"/>
    <property type="match status" value="1"/>
</dbReference>
<dbReference type="Gene3D" id="3.30.450.180">
    <property type="match status" value="1"/>
</dbReference>
<dbReference type="RefSeq" id="WP_083029276.1">
    <property type="nucleotide sequence ID" value="NZ_JACKRM010000783.1"/>
</dbReference>